<keyword evidence="3" id="KW-1185">Reference proteome</keyword>
<organism evidence="2 3">
    <name type="scientific">Frigoriglobus tundricola</name>
    <dbReference type="NCBI Taxonomy" id="2774151"/>
    <lineage>
        <taxon>Bacteria</taxon>
        <taxon>Pseudomonadati</taxon>
        <taxon>Planctomycetota</taxon>
        <taxon>Planctomycetia</taxon>
        <taxon>Gemmatales</taxon>
        <taxon>Gemmataceae</taxon>
        <taxon>Frigoriglobus</taxon>
    </lineage>
</organism>
<dbReference type="Proteomes" id="UP000503447">
    <property type="component" value="Chromosome"/>
</dbReference>
<protein>
    <submittedName>
        <fullName evidence="2">Uncharacterized protein</fullName>
    </submittedName>
</protein>
<evidence type="ECO:0000313" key="2">
    <source>
        <dbReference type="EMBL" id="QJW96901.1"/>
    </source>
</evidence>
<feature type="region of interest" description="Disordered" evidence="1">
    <location>
        <begin position="1"/>
        <end position="41"/>
    </location>
</feature>
<feature type="compositionally biased region" description="Low complexity" evidence="1">
    <location>
        <begin position="1"/>
        <end position="19"/>
    </location>
</feature>
<proteinExistence type="predicted"/>
<dbReference type="KEGG" id="ftj:FTUN_4461"/>
<evidence type="ECO:0000256" key="1">
    <source>
        <dbReference type="SAM" id="MobiDB-lite"/>
    </source>
</evidence>
<evidence type="ECO:0000313" key="3">
    <source>
        <dbReference type="Proteomes" id="UP000503447"/>
    </source>
</evidence>
<dbReference type="AlphaFoldDB" id="A0A6M5YUH5"/>
<name>A0A6M5YUH5_9BACT</name>
<gene>
    <name evidence="2" type="ORF">FTUN_4461</name>
</gene>
<accession>A0A6M5YUH5</accession>
<sequence>MPYEMPSTPSRCPRSSARRAGTASPRAPPGERASGSLRLKA</sequence>
<dbReference type="EMBL" id="CP053452">
    <property type="protein sequence ID" value="QJW96901.1"/>
    <property type="molecule type" value="Genomic_DNA"/>
</dbReference>
<reference evidence="3" key="1">
    <citation type="submission" date="2020-05" db="EMBL/GenBank/DDBJ databases">
        <title>Frigoriglobus tundricola gen. nov., sp. nov., a psychrotolerant cellulolytic planctomycete of the family Gemmataceae with two divergent copies of 16S rRNA gene.</title>
        <authorList>
            <person name="Kulichevskaya I.S."/>
            <person name="Ivanova A.A."/>
            <person name="Naumoff D.G."/>
            <person name="Beletsky A.V."/>
            <person name="Rijpstra W.I.C."/>
            <person name="Sinninghe Damste J.S."/>
            <person name="Mardanov A.V."/>
            <person name="Ravin N.V."/>
            <person name="Dedysh S.N."/>
        </authorList>
    </citation>
    <scope>NUCLEOTIDE SEQUENCE [LARGE SCALE GENOMIC DNA]</scope>
    <source>
        <strain evidence="3">PL17</strain>
    </source>
</reference>